<feature type="transmembrane region" description="Helical" evidence="7">
    <location>
        <begin position="273"/>
        <end position="298"/>
    </location>
</feature>
<evidence type="ECO:0000256" key="5">
    <source>
        <dbReference type="ARBA" id="ARBA00038359"/>
    </source>
</evidence>
<dbReference type="STRING" id="857340.A0A086T418"/>
<dbReference type="PANTHER" id="PTHR33048:SF47">
    <property type="entry name" value="INTEGRAL MEMBRANE PROTEIN-RELATED"/>
    <property type="match status" value="1"/>
</dbReference>
<gene>
    <name evidence="9" type="ORF">ACRE_051670</name>
</gene>
<dbReference type="EMBL" id="JPKY01000055">
    <property type="protein sequence ID" value="KFH44100.1"/>
    <property type="molecule type" value="Genomic_DNA"/>
</dbReference>
<comment type="similarity">
    <text evidence="5">Belongs to the SAT4 family.</text>
</comment>
<feature type="transmembrane region" description="Helical" evidence="7">
    <location>
        <begin position="205"/>
        <end position="229"/>
    </location>
</feature>
<dbReference type="Pfam" id="PF20684">
    <property type="entry name" value="Fung_rhodopsin"/>
    <property type="match status" value="1"/>
</dbReference>
<feature type="transmembrane region" description="Helical" evidence="7">
    <location>
        <begin position="43"/>
        <end position="65"/>
    </location>
</feature>
<evidence type="ECO:0000313" key="9">
    <source>
        <dbReference type="EMBL" id="KFH44100.1"/>
    </source>
</evidence>
<feature type="domain" description="Rhodopsin" evidence="8">
    <location>
        <begin position="61"/>
        <end position="298"/>
    </location>
</feature>
<keyword evidence="4 7" id="KW-0472">Membrane</keyword>
<feature type="transmembrane region" description="Helical" evidence="7">
    <location>
        <begin position="77"/>
        <end position="97"/>
    </location>
</feature>
<dbReference type="InterPro" id="IPR052337">
    <property type="entry name" value="SAT4-like"/>
</dbReference>
<comment type="caution">
    <text evidence="9">The sequence shown here is derived from an EMBL/GenBank/DDBJ whole genome shotgun (WGS) entry which is preliminary data.</text>
</comment>
<dbReference type="HOGENOM" id="CLU_028200_12_4_1"/>
<evidence type="ECO:0000256" key="3">
    <source>
        <dbReference type="ARBA" id="ARBA00022989"/>
    </source>
</evidence>
<evidence type="ECO:0000256" key="1">
    <source>
        <dbReference type="ARBA" id="ARBA00004141"/>
    </source>
</evidence>
<feature type="transmembrane region" description="Helical" evidence="7">
    <location>
        <begin position="117"/>
        <end position="143"/>
    </location>
</feature>
<keyword evidence="3 7" id="KW-1133">Transmembrane helix</keyword>
<sequence>MSQSAMLARQAAAPMVPDLEGPAGPPPPGVIPQLDDPPNGNHIAVPITAVCTVLVFILYMIRFYAKWHTKMFNVADYLSAIAFPLFWVYVYYSFRLSWSPAYMVHMYDMKLGSVTEFSYVCWIATLFYFVLIALIKVAILLEWTTIFATKSSKNIFAWACYATAVVIACLSIILFSMNMANCTPFERNWNPLLPNSFCRFEVPTFGLASAVTNLVFDVVPILLAQSAIWNLRLSWQKKVGVSVVFLIGVIGIAVGIVRLIYSIKFVSSNDTTFFFSIMGLCSMVETTCAILVLCAPFAPKAFSSVKQTKTVSQLSRYMTFRTNTAYGSKDSKSTTSFQELTDIPSRSGPNPDPWGSPNVGSMPSYPYDAYGRRVDQAV</sequence>
<accession>A0A086T418</accession>
<keyword evidence="10" id="KW-1185">Reference proteome</keyword>
<dbReference type="GO" id="GO:0016020">
    <property type="term" value="C:membrane"/>
    <property type="evidence" value="ECO:0007669"/>
    <property type="project" value="UniProtKB-SubCell"/>
</dbReference>
<reference evidence="10" key="1">
    <citation type="journal article" date="2014" name="Genome Announc.">
        <title>Genome sequence and annotation of Acremonium chrysogenum, producer of the beta-lactam antibiotic cephalosporin C.</title>
        <authorList>
            <person name="Terfehr D."/>
            <person name="Dahlmann T.A."/>
            <person name="Specht T."/>
            <person name="Zadra I."/>
            <person name="Kuernsteiner H."/>
            <person name="Kueck U."/>
        </authorList>
    </citation>
    <scope>NUCLEOTIDE SEQUENCE [LARGE SCALE GENOMIC DNA]</scope>
    <source>
        <strain evidence="10">ATCC 11550 / CBS 779.69 / DSM 880 / IAM 14645 / JCM 23072 / IMI 49137</strain>
    </source>
</reference>
<dbReference type="AlphaFoldDB" id="A0A086T418"/>
<name>A0A086T418_HAPC1</name>
<proteinExistence type="inferred from homology"/>
<dbReference type="InterPro" id="IPR049326">
    <property type="entry name" value="Rhodopsin_dom_fungi"/>
</dbReference>
<feature type="transmembrane region" description="Helical" evidence="7">
    <location>
        <begin position="241"/>
        <end position="261"/>
    </location>
</feature>
<dbReference type="PANTHER" id="PTHR33048">
    <property type="entry name" value="PTH11-LIKE INTEGRAL MEMBRANE PROTEIN (AFU_ORTHOLOGUE AFUA_5G11245)"/>
    <property type="match status" value="1"/>
</dbReference>
<evidence type="ECO:0000256" key="2">
    <source>
        <dbReference type="ARBA" id="ARBA00022692"/>
    </source>
</evidence>
<feature type="transmembrane region" description="Helical" evidence="7">
    <location>
        <begin position="155"/>
        <end position="177"/>
    </location>
</feature>
<keyword evidence="2 7" id="KW-0812">Transmembrane</keyword>
<dbReference type="Proteomes" id="UP000029964">
    <property type="component" value="Unassembled WGS sequence"/>
</dbReference>
<organism evidence="9 10">
    <name type="scientific">Hapsidospora chrysogenum (strain ATCC 11550 / CBS 779.69 / DSM 880 / IAM 14645 / JCM 23072 / IMI 49137)</name>
    <name type="common">Acremonium chrysogenum</name>
    <dbReference type="NCBI Taxonomy" id="857340"/>
    <lineage>
        <taxon>Eukaryota</taxon>
        <taxon>Fungi</taxon>
        <taxon>Dikarya</taxon>
        <taxon>Ascomycota</taxon>
        <taxon>Pezizomycotina</taxon>
        <taxon>Sordariomycetes</taxon>
        <taxon>Hypocreomycetidae</taxon>
        <taxon>Hypocreales</taxon>
        <taxon>Bionectriaceae</taxon>
        <taxon>Hapsidospora</taxon>
    </lineage>
</organism>
<evidence type="ECO:0000256" key="7">
    <source>
        <dbReference type="SAM" id="Phobius"/>
    </source>
</evidence>
<feature type="region of interest" description="Disordered" evidence="6">
    <location>
        <begin position="327"/>
        <end position="378"/>
    </location>
</feature>
<evidence type="ECO:0000313" key="10">
    <source>
        <dbReference type="Proteomes" id="UP000029964"/>
    </source>
</evidence>
<evidence type="ECO:0000259" key="8">
    <source>
        <dbReference type="Pfam" id="PF20684"/>
    </source>
</evidence>
<comment type="subcellular location">
    <subcellularLocation>
        <location evidence="1">Membrane</location>
        <topology evidence="1">Multi-pass membrane protein</topology>
    </subcellularLocation>
</comment>
<evidence type="ECO:0000256" key="4">
    <source>
        <dbReference type="ARBA" id="ARBA00023136"/>
    </source>
</evidence>
<protein>
    <recommendedName>
        <fullName evidence="8">Rhodopsin domain-containing protein</fullName>
    </recommendedName>
</protein>
<dbReference type="OrthoDB" id="4682787at2759"/>
<evidence type="ECO:0000256" key="6">
    <source>
        <dbReference type="SAM" id="MobiDB-lite"/>
    </source>
</evidence>